<keyword evidence="2" id="KW-1185">Reference proteome</keyword>
<accession>A0ACB7YRI6</accession>
<dbReference type="Proteomes" id="UP000828048">
    <property type="component" value="Chromosome 11"/>
</dbReference>
<name>A0ACB7YRI6_9ERIC</name>
<organism evidence="1 2">
    <name type="scientific">Vaccinium darrowii</name>
    <dbReference type="NCBI Taxonomy" id="229202"/>
    <lineage>
        <taxon>Eukaryota</taxon>
        <taxon>Viridiplantae</taxon>
        <taxon>Streptophyta</taxon>
        <taxon>Embryophyta</taxon>
        <taxon>Tracheophyta</taxon>
        <taxon>Spermatophyta</taxon>
        <taxon>Magnoliopsida</taxon>
        <taxon>eudicotyledons</taxon>
        <taxon>Gunneridae</taxon>
        <taxon>Pentapetalae</taxon>
        <taxon>asterids</taxon>
        <taxon>Ericales</taxon>
        <taxon>Ericaceae</taxon>
        <taxon>Vaccinioideae</taxon>
        <taxon>Vaccinieae</taxon>
        <taxon>Vaccinium</taxon>
    </lineage>
</organism>
<evidence type="ECO:0000313" key="2">
    <source>
        <dbReference type="Proteomes" id="UP000828048"/>
    </source>
</evidence>
<dbReference type="EMBL" id="CM037161">
    <property type="protein sequence ID" value="KAH7855769.1"/>
    <property type="molecule type" value="Genomic_DNA"/>
</dbReference>
<gene>
    <name evidence="1" type="ORF">Vadar_028667</name>
</gene>
<reference evidence="1 2" key="1">
    <citation type="journal article" date="2021" name="Hortic Res">
        <title>High-quality reference genome and annotation aids understanding of berry development for evergreen blueberry (Vaccinium darrowii).</title>
        <authorList>
            <person name="Yu J."/>
            <person name="Hulse-Kemp A.M."/>
            <person name="Babiker E."/>
            <person name="Staton M."/>
        </authorList>
    </citation>
    <scope>NUCLEOTIDE SEQUENCE [LARGE SCALE GENOMIC DNA]</scope>
    <source>
        <strain evidence="2">cv. NJ 8807/NJ 8810</strain>
        <tissue evidence="1">Young leaf</tissue>
    </source>
</reference>
<protein>
    <submittedName>
        <fullName evidence="1">Uncharacterized protein</fullName>
    </submittedName>
</protein>
<comment type="caution">
    <text evidence="1">The sequence shown here is derived from an EMBL/GenBank/DDBJ whole genome shotgun (WGS) entry which is preliminary data.</text>
</comment>
<sequence length="471" mass="51705">MCLYTCIGSNSQTFANTAAIVACVNNFPESRSVVLGLLKGFLGLSGAIITQLYRAIYGDESKSLILLIGWLPAVISFAFLRTIRIVKVIRQPNEVKVFYNFLYISLGLAGFLMVIMVLDNQFHFSRTEYEGSAAVVLVLLFLPLAVVIKEEYDIWLGKKLQAMNDSLSQLKIMTETPSAETAAPPLSPPSTNGDETTELAQSVLPISQKQQESISCFKNVFCPPKRGDDFTILQALFSIDMLILFFTNFCGTGGTLAAINNLGQIGSSLGYPTKSISTFVSLVSLWNFLGRVFSGFASEMFLKKYRFPRPLFLTLSLLFSCFGHLLIAFDVPNGLYIASIIIGFSFGAQGTLIMAMTSEVFGLRYYSTISNAGAMASSIASYVLNVKVVGHLYDREAARQMAASGVVKMAGSDFNCRGADCFKLAFITITAVTVLGAAVSMILVVRTRKFYRHDIYKNFSEEAKVVEKMEK</sequence>
<evidence type="ECO:0000313" key="1">
    <source>
        <dbReference type="EMBL" id="KAH7855769.1"/>
    </source>
</evidence>
<proteinExistence type="predicted"/>